<evidence type="ECO:0000256" key="7">
    <source>
        <dbReference type="SAM" id="Phobius"/>
    </source>
</evidence>
<reference evidence="9" key="1">
    <citation type="journal article" date="2019" name="Int. J. Syst. Evol. Microbiol.">
        <title>The Global Catalogue of Microorganisms (GCM) 10K type strain sequencing project: providing services to taxonomists for standard genome sequencing and annotation.</title>
        <authorList>
            <consortium name="The Broad Institute Genomics Platform"/>
            <consortium name="The Broad Institute Genome Sequencing Center for Infectious Disease"/>
            <person name="Wu L."/>
            <person name="Ma J."/>
        </authorList>
    </citation>
    <scope>NUCLEOTIDE SEQUENCE [LARGE SCALE GENOMIC DNA]</scope>
    <source>
        <strain evidence="9">CCUG 57263</strain>
    </source>
</reference>
<evidence type="ECO:0000256" key="2">
    <source>
        <dbReference type="ARBA" id="ARBA00008079"/>
    </source>
</evidence>
<feature type="transmembrane region" description="Helical" evidence="7">
    <location>
        <begin position="48"/>
        <end position="69"/>
    </location>
</feature>
<keyword evidence="6 7" id="KW-0472">Membrane</keyword>
<dbReference type="PANTHER" id="PTHR36835:SF1">
    <property type="entry name" value="CYTOCHROME BO(3) UBIQUINOL OXIDASE SUBUNIT 4"/>
    <property type="match status" value="1"/>
</dbReference>
<evidence type="ECO:0000256" key="5">
    <source>
        <dbReference type="ARBA" id="ARBA00022989"/>
    </source>
</evidence>
<dbReference type="RefSeq" id="WP_144935427.1">
    <property type="nucleotide sequence ID" value="NZ_JBHTIU010000002.1"/>
</dbReference>
<evidence type="ECO:0000313" key="9">
    <source>
        <dbReference type="Proteomes" id="UP001597120"/>
    </source>
</evidence>
<name>A0ABW3D4W6_9BACL</name>
<keyword evidence="9" id="KW-1185">Reference proteome</keyword>
<protein>
    <submittedName>
        <fullName evidence="8">Cytochrome C oxidase subunit IV family protein</fullName>
    </submittedName>
</protein>
<keyword evidence="5 7" id="KW-1133">Transmembrane helix</keyword>
<feature type="transmembrane region" description="Helical" evidence="7">
    <location>
        <begin position="23"/>
        <end position="42"/>
    </location>
</feature>
<organism evidence="8 9">
    <name type="scientific">Paenibacillus residui</name>
    <dbReference type="NCBI Taxonomy" id="629724"/>
    <lineage>
        <taxon>Bacteria</taxon>
        <taxon>Bacillati</taxon>
        <taxon>Bacillota</taxon>
        <taxon>Bacilli</taxon>
        <taxon>Bacillales</taxon>
        <taxon>Paenibacillaceae</taxon>
        <taxon>Paenibacillus</taxon>
    </lineage>
</organism>
<proteinExistence type="inferred from homology"/>
<comment type="caution">
    <text evidence="8">The sequence shown here is derived from an EMBL/GenBank/DDBJ whole genome shotgun (WGS) entry which is preliminary data.</text>
</comment>
<gene>
    <name evidence="8" type="ORF">ACFQ03_00900</name>
</gene>
<dbReference type="PANTHER" id="PTHR36835">
    <property type="entry name" value="CYTOCHROME BO(3) UBIQUINOL OXIDASE SUBUNIT 4"/>
    <property type="match status" value="1"/>
</dbReference>
<dbReference type="InterPro" id="IPR050968">
    <property type="entry name" value="Cytochrome_c_oxidase_bac_sub4"/>
</dbReference>
<evidence type="ECO:0000256" key="3">
    <source>
        <dbReference type="ARBA" id="ARBA00022475"/>
    </source>
</evidence>
<evidence type="ECO:0000313" key="8">
    <source>
        <dbReference type="EMBL" id="MFD0867704.1"/>
    </source>
</evidence>
<feature type="transmembrane region" description="Helical" evidence="7">
    <location>
        <begin position="81"/>
        <end position="103"/>
    </location>
</feature>
<accession>A0ABW3D4W6</accession>
<comment type="similarity">
    <text evidence="2">Belongs to the cytochrome c oxidase bacterial subunit 4 family.</text>
</comment>
<sequence>MSSEQQSSAPNVRHRVEGPKNHYITYLVSILLTMFAFAAVIYGGLSKAFLVSFLILLAIVQAVFQLAVWMHMKDKDHTFPIIGIIFGAIFGMCGVVAALFWIWW</sequence>
<keyword evidence="3" id="KW-1003">Cell membrane</keyword>
<dbReference type="EMBL" id="JBHTIU010000002">
    <property type="protein sequence ID" value="MFD0867704.1"/>
    <property type="molecule type" value="Genomic_DNA"/>
</dbReference>
<dbReference type="InterPro" id="IPR005171">
    <property type="entry name" value="Cyt_c_oxidase_su4_prok"/>
</dbReference>
<evidence type="ECO:0000256" key="6">
    <source>
        <dbReference type="ARBA" id="ARBA00023136"/>
    </source>
</evidence>
<keyword evidence="4 7" id="KW-0812">Transmembrane</keyword>
<dbReference type="Proteomes" id="UP001597120">
    <property type="component" value="Unassembled WGS sequence"/>
</dbReference>
<evidence type="ECO:0000256" key="4">
    <source>
        <dbReference type="ARBA" id="ARBA00022692"/>
    </source>
</evidence>
<dbReference type="Pfam" id="PF03626">
    <property type="entry name" value="COX4_pro"/>
    <property type="match status" value="1"/>
</dbReference>
<evidence type="ECO:0000256" key="1">
    <source>
        <dbReference type="ARBA" id="ARBA00004651"/>
    </source>
</evidence>
<comment type="subcellular location">
    <subcellularLocation>
        <location evidence="1">Cell membrane</location>
        <topology evidence="1">Multi-pass membrane protein</topology>
    </subcellularLocation>
</comment>